<evidence type="ECO:0000313" key="2">
    <source>
        <dbReference type="Proteomes" id="UP000322981"/>
    </source>
</evidence>
<evidence type="ECO:0000313" key="1">
    <source>
        <dbReference type="EMBL" id="KAA6186732.1"/>
    </source>
</evidence>
<gene>
    <name evidence="1" type="ORF">F2Q65_05025</name>
</gene>
<name>A0A5M8FT18_9GAMM</name>
<keyword evidence="2" id="KW-1185">Reference proteome</keyword>
<dbReference type="InterPro" id="IPR026350">
    <property type="entry name" value="GxxExxY"/>
</dbReference>
<dbReference type="EMBL" id="VWXX01000004">
    <property type="protein sequence ID" value="KAA6186732.1"/>
    <property type="molecule type" value="Genomic_DNA"/>
</dbReference>
<organism evidence="1 2">
    <name type="scientific">Thiohalocapsa marina</name>
    <dbReference type="NCBI Taxonomy" id="424902"/>
    <lineage>
        <taxon>Bacteria</taxon>
        <taxon>Pseudomonadati</taxon>
        <taxon>Pseudomonadota</taxon>
        <taxon>Gammaproteobacteria</taxon>
        <taxon>Chromatiales</taxon>
        <taxon>Chromatiaceae</taxon>
        <taxon>Thiohalocapsa</taxon>
    </lineage>
</organism>
<sequence>MNRRDTEDAENAQRFDKVQDGLNRLTERVIGASIEVHRCLGPGYLEAVYEEALACELTDQGIAFRRQHPFACVYKGHRVGEGRLDLFVADQLIVELKAMDSISAIHRAQVISYLRALNRPLGLLINFNVPLLKHGLHRIILSS</sequence>
<reference evidence="1 2" key="1">
    <citation type="submission" date="2019-09" db="EMBL/GenBank/DDBJ databases">
        <title>Whole-genome sequence of the purple sulfur bacterium Thiohalocapsa marina DSM 19078.</title>
        <authorList>
            <person name="Kyndt J.A."/>
            <person name="Meyer T.E."/>
        </authorList>
    </citation>
    <scope>NUCLEOTIDE SEQUENCE [LARGE SCALE GENOMIC DNA]</scope>
    <source>
        <strain evidence="1 2">DSM 19078</strain>
    </source>
</reference>
<dbReference type="AlphaFoldDB" id="A0A5M8FT18"/>
<protein>
    <submittedName>
        <fullName evidence="1">GxxExxY protein</fullName>
    </submittedName>
</protein>
<dbReference type="Proteomes" id="UP000322981">
    <property type="component" value="Unassembled WGS sequence"/>
</dbReference>
<dbReference type="Pfam" id="PF13366">
    <property type="entry name" value="PDDEXK_3"/>
    <property type="match status" value="1"/>
</dbReference>
<dbReference type="NCBIfam" id="TIGR04256">
    <property type="entry name" value="GxxExxY"/>
    <property type="match status" value="1"/>
</dbReference>
<dbReference type="RefSeq" id="WP_150091037.1">
    <property type="nucleotide sequence ID" value="NZ_JBFUOH010000094.1"/>
</dbReference>
<accession>A0A5M8FT18</accession>
<dbReference type="OrthoDB" id="9806869at2"/>
<comment type="caution">
    <text evidence="1">The sequence shown here is derived from an EMBL/GenBank/DDBJ whole genome shotgun (WGS) entry which is preliminary data.</text>
</comment>
<proteinExistence type="predicted"/>